<comment type="caution">
    <text evidence="1">The sequence shown here is derived from an EMBL/GenBank/DDBJ whole genome shotgun (WGS) entry which is preliminary data.</text>
</comment>
<name>A0AAN8M9V3_9TELE</name>
<keyword evidence="2" id="KW-1185">Reference proteome</keyword>
<evidence type="ECO:0000313" key="2">
    <source>
        <dbReference type="Proteomes" id="UP001356427"/>
    </source>
</evidence>
<organism evidence="1 2">
    <name type="scientific">Coregonus suidteri</name>
    <dbReference type="NCBI Taxonomy" id="861788"/>
    <lineage>
        <taxon>Eukaryota</taxon>
        <taxon>Metazoa</taxon>
        <taxon>Chordata</taxon>
        <taxon>Craniata</taxon>
        <taxon>Vertebrata</taxon>
        <taxon>Euteleostomi</taxon>
        <taxon>Actinopterygii</taxon>
        <taxon>Neopterygii</taxon>
        <taxon>Teleostei</taxon>
        <taxon>Protacanthopterygii</taxon>
        <taxon>Salmoniformes</taxon>
        <taxon>Salmonidae</taxon>
        <taxon>Coregoninae</taxon>
        <taxon>Coregonus</taxon>
    </lineage>
</organism>
<protein>
    <submittedName>
        <fullName evidence="1">Uncharacterized protein</fullName>
    </submittedName>
</protein>
<dbReference type="Proteomes" id="UP001356427">
    <property type="component" value="Unassembled WGS sequence"/>
</dbReference>
<accession>A0AAN8M9V3</accession>
<gene>
    <name evidence="1" type="ORF">J4Q44_G00031100</name>
</gene>
<reference evidence="1 2" key="1">
    <citation type="submission" date="2021-04" db="EMBL/GenBank/DDBJ databases">
        <authorList>
            <person name="De Guttry C."/>
            <person name="Zahm M."/>
            <person name="Klopp C."/>
            <person name="Cabau C."/>
            <person name="Louis A."/>
            <person name="Berthelot C."/>
            <person name="Parey E."/>
            <person name="Roest Crollius H."/>
            <person name="Montfort J."/>
            <person name="Robinson-Rechavi M."/>
            <person name="Bucao C."/>
            <person name="Bouchez O."/>
            <person name="Gislard M."/>
            <person name="Lluch J."/>
            <person name="Milhes M."/>
            <person name="Lampietro C."/>
            <person name="Lopez Roques C."/>
            <person name="Donnadieu C."/>
            <person name="Braasch I."/>
            <person name="Desvignes T."/>
            <person name="Postlethwait J."/>
            <person name="Bobe J."/>
            <person name="Wedekind C."/>
            <person name="Guiguen Y."/>
        </authorList>
    </citation>
    <scope>NUCLEOTIDE SEQUENCE [LARGE SCALE GENOMIC DNA]</scope>
    <source>
        <strain evidence="1">Cs_M1</strain>
        <tissue evidence="1">Blood</tissue>
    </source>
</reference>
<dbReference type="EMBL" id="JAGTTL010000002">
    <property type="protein sequence ID" value="KAK6327465.1"/>
    <property type="molecule type" value="Genomic_DNA"/>
</dbReference>
<sequence length="81" mass="9610">MPESLELTEVYARYHRLLIIGNFTASLSSQHQKALGRFQKRLPRVLLDQRPKGNWREWRRNWSKIGGLPPWKPHHPTAEVQ</sequence>
<proteinExistence type="predicted"/>
<evidence type="ECO:0000313" key="1">
    <source>
        <dbReference type="EMBL" id="KAK6327465.1"/>
    </source>
</evidence>
<dbReference type="AlphaFoldDB" id="A0AAN8M9V3"/>